<evidence type="ECO:0000256" key="1">
    <source>
        <dbReference type="SAM" id="MobiDB-lite"/>
    </source>
</evidence>
<protein>
    <submittedName>
        <fullName evidence="2">Uncharacterized protein</fullName>
    </submittedName>
</protein>
<evidence type="ECO:0000313" key="3">
    <source>
        <dbReference type="Proteomes" id="UP001497512"/>
    </source>
</evidence>
<gene>
    <name evidence="2" type="ORF">CSSPTR1EN2_LOCUS18715</name>
</gene>
<feature type="compositionally biased region" description="Basic and acidic residues" evidence="1">
    <location>
        <begin position="1"/>
        <end position="14"/>
    </location>
</feature>
<feature type="compositionally biased region" description="Basic and acidic residues" evidence="1">
    <location>
        <begin position="91"/>
        <end position="101"/>
    </location>
</feature>
<dbReference type="Proteomes" id="UP001497512">
    <property type="component" value="Chromosome 5"/>
</dbReference>
<evidence type="ECO:0000313" key="2">
    <source>
        <dbReference type="EMBL" id="CAK9227390.1"/>
    </source>
</evidence>
<name>A0ABP0UQA5_9BRYO</name>
<sequence length="328" mass="33589">MAEVEAKAPEEKVADVPAAAESSVEATGGEVATPLTEDTTTPNEESKDAVPVNTEETPGAATEAVPPESETKPEETSGANFWQKLKTRFLKAKEVPVKEESQPAVVEPASVPEAKPEKKESKPGIISKVKKSFWKTSEAKSAEPVAAPVEGVEKAEKAPETGESSAPPTEEVSTEPVVTEPVSSEAAPVEATPPEKAPEPVEATPPEKAPEPVEATASEPASTKPAHKAPFTAFFQKVVKRITNKSPPKEATSAPAEGATSAPAEEATSAPAEETPAAPAEETPAAPAEETPAAPAEETPSAPAEETASAPAEKPASAPVSEPPAAST</sequence>
<feature type="compositionally biased region" description="Basic and acidic residues" evidence="1">
    <location>
        <begin position="151"/>
        <end position="160"/>
    </location>
</feature>
<feature type="region of interest" description="Disordered" evidence="1">
    <location>
        <begin position="1"/>
        <end position="230"/>
    </location>
</feature>
<feature type="compositionally biased region" description="Low complexity" evidence="1">
    <location>
        <begin position="250"/>
        <end position="328"/>
    </location>
</feature>
<keyword evidence="3" id="KW-1185">Reference proteome</keyword>
<reference evidence="2" key="1">
    <citation type="submission" date="2024-02" db="EMBL/GenBank/DDBJ databases">
        <authorList>
            <consortium name="ELIXIR-Norway"/>
            <consortium name="Elixir Norway"/>
        </authorList>
    </citation>
    <scope>NUCLEOTIDE SEQUENCE</scope>
</reference>
<proteinExistence type="predicted"/>
<feature type="compositionally biased region" description="Low complexity" evidence="1">
    <location>
        <begin position="103"/>
        <end position="113"/>
    </location>
</feature>
<accession>A0ABP0UQA5</accession>
<dbReference type="EMBL" id="OZ019897">
    <property type="protein sequence ID" value="CAK9227390.1"/>
    <property type="molecule type" value="Genomic_DNA"/>
</dbReference>
<organism evidence="2 3">
    <name type="scientific">Sphagnum troendelagicum</name>
    <dbReference type="NCBI Taxonomy" id="128251"/>
    <lineage>
        <taxon>Eukaryota</taxon>
        <taxon>Viridiplantae</taxon>
        <taxon>Streptophyta</taxon>
        <taxon>Embryophyta</taxon>
        <taxon>Bryophyta</taxon>
        <taxon>Sphagnophytina</taxon>
        <taxon>Sphagnopsida</taxon>
        <taxon>Sphagnales</taxon>
        <taxon>Sphagnaceae</taxon>
        <taxon>Sphagnum</taxon>
    </lineage>
</organism>
<feature type="region of interest" description="Disordered" evidence="1">
    <location>
        <begin position="242"/>
        <end position="328"/>
    </location>
</feature>
<feature type="compositionally biased region" description="Low complexity" evidence="1">
    <location>
        <begin position="163"/>
        <end position="186"/>
    </location>
</feature>